<name>A0A9P6GHM7_9PLEO</name>
<gene>
    <name evidence="12" type="ORF">PMIN01_06703</name>
</gene>
<protein>
    <submittedName>
        <fullName evidence="12">Ph domain-containing protein</fullName>
    </submittedName>
</protein>
<dbReference type="GO" id="GO:0032865">
    <property type="term" value="C:ERMES complex"/>
    <property type="evidence" value="ECO:0007669"/>
    <property type="project" value="TreeGrafter"/>
</dbReference>
<evidence type="ECO:0000256" key="1">
    <source>
        <dbReference type="ARBA" id="ARBA00004586"/>
    </source>
</evidence>
<comment type="subcellular location">
    <subcellularLocation>
        <location evidence="1">Endoplasmic reticulum membrane</location>
    </subcellularLocation>
</comment>
<dbReference type="PROSITE" id="PS51847">
    <property type="entry name" value="SMP"/>
    <property type="match status" value="1"/>
</dbReference>
<accession>A0A9P6GHM7</accession>
<dbReference type="InterPro" id="IPR031468">
    <property type="entry name" value="SMP_LBD"/>
</dbReference>
<feature type="transmembrane region" description="Helical" evidence="10">
    <location>
        <begin position="7"/>
        <end position="27"/>
    </location>
</feature>
<feature type="compositionally biased region" description="Pro residues" evidence="9">
    <location>
        <begin position="610"/>
        <end position="621"/>
    </location>
</feature>
<evidence type="ECO:0000256" key="4">
    <source>
        <dbReference type="ARBA" id="ARBA00022824"/>
    </source>
</evidence>
<keyword evidence="8 10" id="KW-0472">Membrane</keyword>
<evidence type="ECO:0000313" key="12">
    <source>
        <dbReference type="EMBL" id="KAF9735298.1"/>
    </source>
</evidence>
<dbReference type="PANTHER" id="PTHR13466">
    <property type="entry name" value="TEX2 PROTEIN-RELATED"/>
    <property type="match status" value="1"/>
</dbReference>
<evidence type="ECO:0000256" key="10">
    <source>
        <dbReference type="SAM" id="Phobius"/>
    </source>
</evidence>
<dbReference type="OrthoDB" id="26740at2759"/>
<evidence type="ECO:0000313" key="13">
    <source>
        <dbReference type="Proteomes" id="UP000756921"/>
    </source>
</evidence>
<keyword evidence="7" id="KW-0446">Lipid-binding</keyword>
<dbReference type="EMBL" id="WJXW01000006">
    <property type="protein sequence ID" value="KAF9735298.1"/>
    <property type="molecule type" value="Genomic_DNA"/>
</dbReference>
<reference evidence="12" key="1">
    <citation type="journal article" date="2020" name="Mol. Plant Microbe Interact.">
        <title>Genome Sequence of the Biocontrol Agent Coniothyrium minitans strain Conio (IMI 134523).</title>
        <authorList>
            <person name="Patel D."/>
            <person name="Shittu T.A."/>
            <person name="Baroncelli R."/>
            <person name="Muthumeenakshi S."/>
            <person name="Osborne T.H."/>
            <person name="Janganan T.K."/>
            <person name="Sreenivasaprasad S."/>
        </authorList>
    </citation>
    <scope>NUCLEOTIDE SEQUENCE</scope>
    <source>
        <strain evidence="12">Conio</strain>
    </source>
</reference>
<dbReference type="GO" id="GO:0015914">
    <property type="term" value="P:phospholipid transport"/>
    <property type="evidence" value="ECO:0007669"/>
    <property type="project" value="TreeGrafter"/>
</dbReference>
<evidence type="ECO:0000256" key="3">
    <source>
        <dbReference type="ARBA" id="ARBA00022692"/>
    </source>
</evidence>
<feature type="compositionally biased region" description="Pro residues" evidence="9">
    <location>
        <begin position="748"/>
        <end position="758"/>
    </location>
</feature>
<comment type="caution">
    <text evidence="12">The sequence shown here is derived from an EMBL/GenBank/DDBJ whole genome shotgun (WGS) entry which is preliminary data.</text>
</comment>
<dbReference type="Proteomes" id="UP000756921">
    <property type="component" value="Unassembled WGS sequence"/>
</dbReference>
<dbReference type="PANTHER" id="PTHR13466:SF19">
    <property type="entry name" value="NUCLEUS-VACUOLE JUNCTION PROTEIN 2"/>
    <property type="match status" value="1"/>
</dbReference>
<evidence type="ECO:0000256" key="2">
    <source>
        <dbReference type="ARBA" id="ARBA00022448"/>
    </source>
</evidence>
<evidence type="ECO:0000256" key="7">
    <source>
        <dbReference type="ARBA" id="ARBA00023121"/>
    </source>
</evidence>
<proteinExistence type="predicted"/>
<feature type="region of interest" description="Disordered" evidence="9">
    <location>
        <begin position="539"/>
        <end position="588"/>
    </location>
</feature>
<organism evidence="12 13">
    <name type="scientific">Paraphaeosphaeria minitans</name>
    <dbReference type="NCBI Taxonomy" id="565426"/>
    <lineage>
        <taxon>Eukaryota</taxon>
        <taxon>Fungi</taxon>
        <taxon>Dikarya</taxon>
        <taxon>Ascomycota</taxon>
        <taxon>Pezizomycotina</taxon>
        <taxon>Dothideomycetes</taxon>
        <taxon>Pleosporomycetidae</taxon>
        <taxon>Pleosporales</taxon>
        <taxon>Massarineae</taxon>
        <taxon>Didymosphaeriaceae</taxon>
        <taxon>Paraphaeosphaeria</taxon>
    </lineage>
</organism>
<keyword evidence="4" id="KW-0256">Endoplasmic reticulum</keyword>
<evidence type="ECO:0000256" key="5">
    <source>
        <dbReference type="ARBA" id="ARBA00022989"/>
    </source>
</evidence>
<evidence type="ECO:0000259" key="11">
    <source>
        <dbReference type="PROSITE" id="PS51847"/>
    </source>
</evidence>
<keyword evidence="5 10" id="KW-1133">Transmembrane helix</keyword>
<evidence type="ECO:0000256" key="9">
    <source>
        <dbReference type="SAM" id="MobiDB-lite"/>
    </source>
</evidence>
<dbReference type="CDD" id="cd21675">
    <property type="entry name" value="SMP_TEX2"/>
    <property type="match status" value="1"/>
</dbReference>
<keyword evidence="3 10" id="KW-0812">Transmembrane</keyword>
<dbReference type="GO" id="GO:0005789">
    <property type="term" value="C:endoplasmic reticulum membrane"/>
    <property type="evidence" value="ECO:0007669"/>
    <property type="project" value="UniProtKB-SubCell"/>
</dbReference>
<dbReference type="GO" id="GO:0008289">
    <property type="term" value="F:lipid binding"/>
    <property type="evidence" value="ECO:0007669"/>
    <property type="project" value="UniProtKB-KW"/>
</dbReference>
<sequence>MGSLVGLLIGYILGGITFLPLLAWALWTLGTRDAYNNRKEAKPSVPDKEADAEFKDWGAGLGEDLLRELKAKHVPDVASGYFAIAQEYVRGGINGKPPERTTPATGAVTAMESPSVYQSMYRSIFDRNKTASPTFSPSQGKNRKTRNVFYIVLRSRANINRLGHLMLYDDSEQVEVRHVISLAHYSVSIYAGGESIPEGELWIKRNCISLAPKDSAGGSKPYYLFSDNCSEKEDFYHAMLRSQESHVDSTPGPPPPLKFNSADLIKLVQQLHASEENFNTRWINALIGRLFLAMYKTKHIENFIWTKVTKKIDRVQKPSLISSVNVQKLDMGTMPPFITNPKLKELTVDGDLTVEADVSYKGNFRIDISAVARIELGSRFKPREVTIVLATILKSLEGRVLIRIKPPPSNRLWVTFEVPPKMDLSVEPIVSSRQITYGVILRAIESRIREVVNETLVLPNWDDIPFFATETNQFRGGIWKDELAEPHMHPVVSVDQAAPDEPALEAASISSTVYTSSSDAGKSMSSLGLNTLYNRRHVQPESSEDNPDISPLVEQSPRVKPRSMRASSYTHAGAVDPAVDTDPAYSQSIERGDQNNAAALMKDTAARSPPQSPANPPLPPRPQRRHSHSPDRERNIEHNQSFDDILGTLPAQETSSGSRRNTSPGKSTEQSSEAAALQKRTMLNQSLNTATNAAKKWLASRQNANPGDAGTSPPKGIEATESFEIKHSRNGSKNGLQIPQGPIGRGQPLPPPGTPLPHPAKDRRGTWSAQTASALANLARKVPVGAKTPTMPSTPASPHVTDMPIEAKETGSQGLSRPPTRKSASDEAVPSAPPPVPKRRQRKSLAEASSNVSNEEEMFVVEAPPLELSVPTSPLPVGDDEPMFPRAHKEKALTGLSRRNE</sequence>
<dbReference type="AlphaFoldDB" id="A0A9P6GHM7"/>
<keyword evidence="6" id="KW-0445">Lipid transport</keyword>
<feature type="compositionally biased region" description="Basic and acidic residues" evidence="9">
    <location>
        <begin position="628"/>
        <end position="641"/>
    </location>
</feature>
<feature type="domain" description="SMP-LTD" evidence="11">
    <location>
        <begin position="274"/>
        <end position="467"/>
    </location>
</feature>
<keyword evidence="13" id="KW-1185">Reference proteome</keyword>
<keyword evidence="2" id="KW-0813">Transport</keyword>
<feature type="region of interest" description="Disordered" evidence="9">
    <location>
        <begin position="702"/>
        <end position="901"/>
    </location>
</feature>
<feature type="compositionally biased region" description="Polar residues" evidence="9">
    <location>
        <begin position="651"/>
        <end position="673"/>
    </location>
</feature>
<evidence type="ECO:0000256" key="8">
    <source>
        <dbReference type="ARBA" id="ARBA00023136"/>
    </source>
</evidence>
<evidence type="ECO:0000256" key="6">
    <source>
        <dbReference type="ARBA" id="ARBA00023055"/>
    </source>
</evidence>
<dbReference type="GO" id="GO:1990456">
    <property type="term" value="P:mitochondrion-endoplasmic reticulum membrane tethering"/>
    <property type="evidence" value="ECO:0007669"/>
    <property type="project" value="TreeGrafter"/>
</dbReference>
<feature type="region of interest" description="Disordered" evidence="9">
    <location>
        <begin position="604"/>
        <end position="677"/>
    </location>
</feature>